<evidence type="ECO:0000313" key="13">
    <source>
        <dbReference type="EMBL" id="TQE93344.1"/>
    </source>
</evidence>
<dbReference type="InterPro" id="IPR003594">
    <property type="entry name" value="HATPase_dom"/>
</dbReference>
<evidence type="ECO:0000259" key="12">
    <source>
        <dbReference type="PROSITE" id="PS50110"/>
    </source>
</evidence>
<dbReference type="EMBL" id="VIGC01000042">
    <property type="protein sequence ID" value="TQE93344.1"/>
    <property type="molecule type" value="Genomic_DNA"/>
</dbReference>
<feature type="modified residue" description="4-aspartylphosphate" evidence="9">
    <location>
        <position position="80"/>
    </location>
</feature>
<feature type="domain" description="Response regulatory" evidence="12">
    <location>
        <begin position="28"/>
        <end position="145"/>
    </location>
</feature>
<keyword evidence="8" id="KW-0902">Two-component regulatory system</keyword>
<dbReference type="GO" id="GO:0005524">
    <property type="term" value="F:ATP binding"/>
    <property type="evidence" value="ECO:0007669"/>
    <property type="project" value="UniProtKB-KW"/>
</dbReference>
<keyword evidence="3 9" id="KW-0597">Phosphoprotein</keyword>
<evidence type="ECO:0000256" key="5">
    <source>
        <dbReference type="ARBA" id="ARBA00022741"/>
    </source>
</evidence>
<dbReference type="InterPro" id="IPR005467">
    <property type="entry name" value="His_kinase_dom"/>
</dbReference>
<dbReference type="CDD" id="cd00156">
    <property type="entry name" value="REC"/>
    <property type="match status" value="1"/>
</dbReference>
<keyword evidence="4" id="KW-0808">Transferase</keyword>
<evidence type="ECO:0000256" key="1">
    <source>
        <dbReference type="ARBA" id="ARBA00000085"/>
    </source>
</evidence>
<keyword evidence="10" id="KW-0175">Coiled coil</keyword>
<evidence type="ECO:0000259" key="11">
    <source>
        <dbReference type="PROSITE" id="PS50109"/>
    </source>
</evidence>
<protein>
    <recommendedName>
        <fullName evidence="2">histidine kinase</fullName>
        <ecNumber evidence="2">2.7.13.3</ecNumber>
    </recommendedName>
</protein>
<keyword evidence="7" id="KW-0067">ATP-binding</keyword>
<keyword evidence="6" id="KW-0418">Kinase</keyword>
<dbReference type="InParanoid" id="A0A540V9C3"/>
<evidence type="ECO:0000256" key="2">
    <source>
        <dbReference type="ARBA" id="ARBA00012438"/>
    </source>
</evidence>
<organism evidence="13 14">
    <name type="scientific">Litorilinea aerophila</name>
    <dbReference type="NCBI Taxonomy" id="1204385"/>
    <lineage>
        <taxon>Bacteria</taxon>
        <taxon>Bacillati</taxon>
        <taxon>Chloroflexota</taxon>
        <taxon>Caldilineae</taxon>
        <taxon>Caldilineales</taxon>
        <taxon>Caldilineaceae</taxon>
        <taxon>Litorilinea</taxon>
    </lineage>
</organism>
<dbReference type="GO" id="GO:0016020">
    <property type="term" value="C:membrane"/>
    <property type="evidence" value="ECO:0007669"/>
    <property type="project" value="InterPro"/>
</dbReference>
<dbReference type="CDD" id="cd16917">
    <property type="entry name" value="HATPase_UhpB-NarQ-NarX-like"/>
    <property type="match status" value="1"/>
</dbReference>
<dbReference type="Gene3D" id="3.30.565.10">
    <property type="entry name" value="Histidine kinase-like ATPase, C-terminal domain"/>
    <property type="match status" value="1"/>
</dbReference>
<keyword evidence="14" id="KW-1185">Reference proteome</keyword>
<gene>
    <name evidence="13" type="ORF">FKZ61_21800</name>
</gene>
<dbReference type="GO" id="GO:0000155">
    <property type="term" value="F:phosphorelay sensor kinase activity"/>
    <property type="evidence" value="ECO:0007669"/>
    <property type="project" value="InterPro"/>
</dbReference>
<dbReference type="PROSITE" id="PS50109">
    <property type="entry name" value="HIS_KIN"/>
    <property type="match status" value="1"/>
</dbReference>
<name>A0A540V9C3_9CHLR</name>
<evidence type="ECO:0000256" key="9">
    <source>
        <dbReference type="PROSITE-ProRule" id="PRU00169"/>
    </source>
</evidence>
<dbReference type="RefSeq" id="WP_141612287.1">
    <property type="nucleotide sequence ID" value="NZ_VIGC02000042.1"/>
</dbReference>
<feature type="domain" description="Histidine kinase" evidence="11">
    <location>
        <begin position="172"/>
        <end position="370"/>
    </location>
</feature>
<dbReference type="Gene3D" id="1.20.5.1930">
    <property type="match status" value="1"/>
</dbReference>
<dbReference type="PANTHER" id="PTHR24421">
    <property type="entry name" value="NITRATE/NITRITE SENSOR PROTEIN NARX-RELATED"/>
    <property type="match status" value="1"/>
</dbReference>
<proteinExistence type="predicted"/>
<keyword evidence="5" id="KW-0547">Nucleotide-binding</keyword>
<evidence type="ECO:0000313" key="14">
    <source>
        <dbReference type="Proteomes" id="UP000317371"/>
    </source>
</evidence>
<accession>A0A540V9C3</accession>
<dbReference type="Pfam" id="PF02518">
    <property type="entry name" value="HATPase_c"/>
    <property type="match status" value="1"/>
</dbReference>
<dbReference type="InterPro" id="IPR011712">
    <property type="entry name" value="Sig_transdc_His_kin_sub3_dim/P"/>
</dbReference>
<sequence length="386" mass="43624">MMDAMMDGKEQTQVIPPGRELETDQPVHILLVEDDEDDFVLIQDYLRDFRWARPVLEWVDNYGAALECIWENRHDVYLIDYYLGDHTGLELLQAAWEDGSRGPFIMLTGQGARDVDLAAMAAGAVDYLTKANLEPENLERAIRYAVHRRRVEQELAELQRRLLDSREEERAALARELHDGPLQLLLGAHMHLGVLRSQLTGEQRDHLESILHTLQEVSDSLRQLTGELRPPALSSFGLDKAIRSYIQSFQRRHPHIQVTLRLANENRPLAHETRIALYRIFQNALSNVAQHAEADQVQVDLSFRQNRVRLRIEDNGRGFQLPSSWLQLARHGHYGLVGSVERAEAIGGRLMVRSAPGQGTAVLVVAPLSPAPGSAGSESDNKRESQ</sequence>
<dbReference type="InterPro" id="IPR011006">
    <property type="entry name" value="CheY-like_superfamily"/>
</dbReference>
<dbReference type="PROSITE" id="PS50110">
    <property type="entry name" value="RESPONSE_REGULATORY"/>
    <property type="match status" value="1"/>
</dbReference>
<dbReference type="AlphaFoldDB" id="A0A540V9C3"/>
<dbReference type="InterPro" id="IPR036890">
    <property type="entry name" value="HATPase_C_sf"/>
</dbReference>
<dbReference type="Proteomes" id="UP000317371">
    <property type="component" value="Unassembled WGS sequence"/>
</dbReference>
<dbReference type="PANTHER" id="PTHR24421:SF10">
    <property type="entry name" value="NITRATE_NITRITE SENSOR PROTEIN NARQ"/>
    <property type="match status" value="1"/>
</dbReference>
<evidence type="ECO:0000256" key="6">
    <source>
        <dbReference type="ARBA" id="ARBA00022777"/>
    </source>
</evidence>
<evidence type="ECO:0000256" key="7">
    <source>
        <dbReference type="ARBA" id="ARBA00022840"/>
    </source>
</evidence>
<evidence type="ECO:0000256" key="8">
    <source>
        <dbReference type="ARBA" id="ARBA00023012"/>
    </source>
</evidence>
<dbReference type="GO" id="GO:0046983">
    <property type="term" value="F:protein dimerization activity"/>
    <property type="evidence" value="ECO:0007669"/>
    <property type="project" value="InterPro"/>
</dbReference>
<dbReference type="OrthoDB" id="9781904at2"/>
<evidence type="ECO:0000256" key="4">
    <source>
        <dbReference type="ARBA" id="ARBA00022679"/>
    </source>
</evidence>
<dbReference type="EC" id="2.7.13.3" evidence="2"/>
<dbReference type="Gene3D" id="3.40.50.2300">
    <property type="match status" value="1"/>
</dbReference>
<comment type="caution">
    <text evidence="13">The sequence shown here is derived from an EMBL/GenBank/DDBJ whole genome shotgun (WGS) entry which is preliminary data.</text>
</comment>
<dbReference type="SMART" id="SM00387">
    <property type="entry name" value="HATPase_c"/>
    <property type="match status" value="1"/>
</dbReference>
<dbReference type="SMART" id="SM00448">
    <property type="entry name" value="REC"/>
    <property type="match status" value="1"/>
</dbReference>
<reference evidence="13 14" key="1">
    <citation type="submission" date="2019-06" db="EMBL/GenBank/DDBJ databases">
        <title>Genome sequence of Litorilinea aerophila BAA-2444.</title>
        <authorList>
            <person name="Maclea K.S."/>
            <person name="Maurais E.G."/>
            <person name="Iannazzi L.C."/>
        </authorList>
    </citation>
    <scope>NUCLEOTIDE SEQUENCE [LARGE SCALE GENOMIC DNA]</scope>
    <source>
        <strain evidence="13 14">ATCC BAA-2444</strain>
    </source>
</reference>
<dbReference type="SUPFAM" id="SSF52172">
    <property type="entry name" value="CheY-like"/>
    <property type="match status" value="1"/>
</dbReference>
<dbReference type="Pfam" id="PF07730">
    <property type="entry name" value="HisKA_3"/>
    <property type="match status" value="1"/>
</dbReference>
<comment type="catalytic activity">
    <reaction evidence="1">
        <text>ATP + protein L-histidine = ADP + protein N-phospho-L-histidine.</text>
        <dbReference type="EC" id="2.7.13.3"/>
    </reaction>
</comment>
<feature type="coiled-coil region" evidence="10">
    <location>
        <begin position="148"/>
        <end position="175"/>
    </location>
</feature>
<dbReference type="InterPro" id="IPR001789">
    <property type="entry name" value="Sig_transdc_resp-reg_receiver"/>
</dbReference>
<evidence type="ECO:0000256" key="3">
    <source>
        <dbReference type="ARBA" id="ARBA00022553"/>
    </source>
</evidence>
<evidence type="ECO:0000256" key="10">
    <source>
        <dbReference type="SAM" id="Coils"/>
    </source>
</evidence>
<dbReference type="SUPFAM" id="SSF55874">
    <property type="entry name" value="ATPase domain of HSP90 chaperone/DNA topoisomerase II/histidine kinase"/>
    <property type="match status" value="1"/>
</dbReference>
<dbReference type="InterPro" id="IPR050482">
    <property type="entry name" value="Sensor_HK_TwoCompSys"/>
</dbReference>
<dbReference type="Pfam" id="PF00072">
    <property type="entry name" value="Response_reg"/>
    <property type="match status" value="1"/>
</dbReference>